<dbReference type="InterPro" id="IPR024516">
    <property type="entry name" value="Mce_C"/>
</dbReference>
<feature type="compositionally biased region" description="Pro residues" evidence="1">
    <location>
        <begin position="386"/>
        <end position="404"/>
    </location>
</feature>
<reference evidence="4 5" key="1">
    <citation type="submission" date="2023-08" db="EMBL/GenBank/DDBJ databases">
        <authorList>
            <person name="Folkvardsen B D."/>
            <person name="Norman A."/>
        </authorList>
    </citation>
    <scope>NUCLEOTIDE SEQUENCE [LARGE SCALE GENOMIC DNA]</scope>
    <source>
        <strain evidence="4 5">Mu0053</strain>
    </source>
</reference>
<protein>
    <submittedName>
        <fullName evidence="4">MCE family protein</fullName>
    </submittedName>
</protein>
<dbReference type="InterPro" id="IPR005693">
    <property type="entry name" value="Mce"/>
</dbReference>
<evidence type="ECO:0000313" key="4">
    <source>
        <dbReference type="EMBL" id="CAJ1496054.1"/>
    </source>
</evidence>
<evidence type="ECO:0000259" key="2">
    <source>
        <dbReference type="Pfam" id="PF02470"/>
    </source>
</evidence>
<proteinExistence type="predicted"/>
<feature type="compositionally biased region" description="Pro residues" evidence="1">
    <location>
        <begin position="425"/>
        <end position="434"/>
    </location>
</feature>
<dbReference type="PRINTS" id="PR01782">
    <property type="entry name" value="MCEVIRFACTOR"/>
</dbReference>
<dbReference type="InterPro" id="IPR003399">
    <property type="entry name" value="Mce/MlaD"/>
</dbReference>
<feature type="domain" description="Mammalian cell entry C-terminal" evidence="3">
    <location>
        <begin position="122"/>
        <end position="291"/>
    </location>
</feature>
<name>A0ABM9LB61_9MYCO</name>
<evidence type="ECO:0000313" key="5">
    <source>
        <dbReference type="Proteomes" id="UP001190465"/>
    </source>
</evidence>
<feature type="region of interest" description="Disordered" evidence="1">
    <location>
        <begin position="339"/>
        <end position="434"/>
    </location>
</feature>
<dbReference type="PANTHER" id="PTHR33371">
    <property type="entry name" value="INTERMEMBRANE PHOSPHOLIPID TRANSPORT SYSTEM BINDING PROTEIN MLAD-RELATED"/>
    <property type="match status" value="1"/>
</dbReference>
<gene>
    <name evidence="4" type="ORF">MU0053_000552</name>
</gene>
<dbReference type="Proteomes" id="UP001190465">
    <property type="component" value="Chromosome"/>
</dbReference>
<dbReference type="RefSeq" id="WP_308482675.1">
    <property type="nucleotide sequence ID" value="NZ_OY726397.1"/>
</dbReference>
<dbReference type="Pfam" id="PF02470">
    <property type="entry name" value="MlaD"/>
    <property type="match status" value="1"/>
</dbReference>
<sequence>MKAFSQYNPKRVGAVGCLTVALVVGAALQYDRLPFFNQGAKYTADFAEAGGLSAGDPVHVAGYRVGQVSDIALDGPRVRVNFSVDKGIRLGDRTEAAIKTETLLGSRLLEVSPRGETPLSGAIPLDRTTSPYELPEALGTLSDTIEGLDTAQLNDSLTTLAETFKDTPANLQLAVNGIGRFSETMNKRDTQLRSLLSDANNVTGVLRERSDEIVKLIADSNGLLAQLRTESGALSGIASNVSLLAQQVTGVVAENKDQLRPALEKLNGVLAMVDDRQEDLSKSIGLVSKFSLSLGESVSGGPFFKEYIANLVPGQFMQPFVEAAFSDLGLDPSVLLPSELTDPQVGQPATPALPVPFPRTGQGGEPRQTLPDAITGNPDDPRYPLRPEPAQPAPGGPAPGPPEGYDPHAVPTAVPTLVEPTPRQLVPPMPGETQ</sequence>
<keyword evidence="5" id="KW-1185">Reference proteome</keyword>
<dbReference type="NCBIfam" id="TIGR00996">
    <property type="entry name" value="Mtu_fam_mce"/>
    <property type="match status" value="1"/>
</dbReference>
<dbReference type="Pfam" id="PF11887">
    <property type="entry name" value="Mce4_CUP1"/>
    <property type="match status" value="1"/>
</dbReference>
<evidence type="ECO:0000259" key="3">
    <source>
        <dbReference type="Pfam" id="PF11887"/>
    </source>
</evidence>
<dbReference type="InterPro" id="IPR052336">
    <property type="entry name" value="MlaD_Phospholipid_Transporter"/>
</dbReference>
<organism evidence="4 5">
    <name type="scientific">[Mycobacterium] burgundiense</name>
    <dbReference type="NCBI Taxonomy" id="3064286"/>
    <lineage>
        <taxon>Bacteria</taxon>
        <taxon>Bacillati</taxon>
        <taxon>Actinomycetota</taxon>
        <taxon>Actinomycetes</taxon>
        <taxon>Mycobacteriales</taxon>
        <taxon>Mycobacteriaceae</taxon>
        <taxon>Mycolicibacterium</taxon>
    </lineage>
</organism>
<feature type="domain" description="Mce/MlaD" evidence="2">
    <location>
        <begin position="39"/>
        <end position="113"/>
    </location>
</feature>
<dbReference type="EMBL" id="OY726397">
    <property type="protein sequence ID" value="CAJ1496054.1"/>
    <property type="molecule type" value="Genomic_DNA"/>
</dbReference>
<accession>A0ABM9LB61</accession>
<dbReference type="PANTHER" id="PTHR33371:SF18">
    <property type="entry name" value="MCE-FAMILY PROTEIN MCE3C"/>
    <property type="match status" value="1"/>
</dbReference>
<evidence type="ECO:0000256" key="1">
    <source>
        <dbReference type="SAM" id="MobiDB-lite"/>
    </source>
</evidence>